<sequence length="41" mass="4721">MDLVFSSQSIWVCYGFDKNKTENGQTLMLMPCVENEMNGFL</sequence>
<accession>A0AAU9QJ80</accession>
<protein>
    <submittedName>
        <fullName evidence="1">Uncharacterized protein</fullName>
    </submittedName>
</protein>
<reference evidence="1" key="1">
    <citation type="submission" date="2022-01" db="EMBL/GenBank/DDBJ databases">
        <authorList>
            <person name="Lagorce A."/>
        </authorList>
    </citation>
    <scope>NUCLEOTIDE SEQUENCE</scope>
    <source>
        <strain evidence="1">Th15_F1_A12</strain>
    </source>
</reference>
<proteinExistence type="predicted"/>
<evidence type="ECO:0000313" key="1">
    <source>
        <dbReference type="EMBL" id="CAH1585910.1"/>
    </source>
</evidence>
<dbReference type="AlphaFoldDB" id="A0AAU9QJ80"/>
<gene>
    <name evidence="1" type="ORF">THF1A12_20231</name>
</gene>
<organism evidence="1 2">
    <name type="scientific">Vibrio jasicida</name>
    <dbReference type="NCBI Taxonomy" id="766224"/>
    <lineage>
        <taxon>Bacteria</taxon>
        <taxon>Pseudomonadati</taxon>
        <taxon>Pseudomonadota</taxon>
        <taxon>Gammaproteobacteria</taxon>
        <taxon>Vibrionales</taxon>
        <taxon>Vibrionaceae</taxon>
        <taxon>Vibrio</taxon>
    </lineage>
</organism>
<dbReference type="EMBL" id="CAKMUD010000072">
    <property type="protein sequence ID" value="CAH1585910.1"/>
    <property type="molecule type" value="Genomic_DNA"/>
</dbReference>
<dbReference type="Proteomes" id="UP001295462">
    <property type="component" value="Unassembled WGS sequence"/>
</dbReference>
<name>A0AAU9QJ80_9VIBR</name>
<comment type="caution">
    <text evidence="1">The sequence shown here is derived from an EMBL/GenBank/DDBJ whole genome shotgun (WGS) entry which is preliminary data.</text>
</comment>
<evidence type="ECO:0000313" key="2">
    <source>
        <dbReference type="Proteomes" id="UP001295462"/>
    </source>
</evidence>